<dbReference type="AlphaFoldDB" id="A0ABD3H5C7"/>
<dbReference type="InterPro" id="IPR000477">
    <property type="entry name" value="RT_dom"/>
</dbReference>
<dbReference type="PANTHER" id="PTHR31635">
    <property type="entry name" value="REVERSE TRANSCRIPTASE DOMAIN-CONTAINING PROTEIN-RELATED"/>
    <property type="match status" value="1"/>
</dbReference>
<dbReference type="Proteomes" id="UP001633002">
    <property type="component" value="Unassembled WGS sequence"/>
</dbReference>
<comment type="caution">
    <text evidence="2">The sequence shown here is derived from an EMBL/GenBank/DDBJ whole genome shotgun (WGS) entry which is preliminary data.</text>
</comment>
<keyword evidence="3" id="KW-1185">Reference proteome</keyword>
<accession>A0ABD3H5C7</accession>
<feature type="domain" description="Reverse transcriptase" evidence="1">
    <location>
        <begin position="26"/>
        <end position="115"/>
    </location>
</feature>
<reference evidence="2 3" key="1">
    <citation type="submission" date="2024-09" db="EMBL/GenBank/DDBJ databases">
        <title>Chromosome-scale assembly of Riccia sorocarpa.</title>
        <authorList>
            <person name="Paukszto L."/>
        </authorList>
    </citation>
    <scope>NUCLEOTIDE SEQUENCE [LARGE SCALE GENOMIC DNA]</scope>
    <source>
        <strain evidence="2">LP-2024</strain>
        <tissue evidence="2">Aerial parts of the thallus</tissue>
    </source>
</reference>
<proteinExistence type="predicted"/>
<organism evidence="2 3">
    <name type="scientific">Riccia sorocarpa</name>
    <dbReference type="NCBI Taxonomy" id="122646"/>
    <lineage>
        <taxon>Eukaryota</taxon>
        <taxon>Viridiplantae</taxon>
        <taxon>Streptophyta</taxon>
        <taxon>Embryophyta</taxon>
        <taxon>Marchantiophyta</taxon>
        <taxon>Marchantiopsida</taxon>
        <taxon>Marchantiidae</taxon>
        <taxon>Marchantiales</taxon>
        <taxon>Ricciaceae</taxon>
        <taxon>Riccia</taxon>
    </lineage>
</organism>
<name>A0ABD3H5C7_9MARC</name>
<dbReference type="PANTHER" id="PTHR31635:SF196">
    <property type="entry name" value="REVERSE TRANSCRIPTASE DOMAIN-CONTAINING PROTEIN-RELATED"/>
    <property type="match status" value="1"/>
</dbReference>
<evidence type="ECO:0000313" key="2">
    <source>
        <dbReference type="EMBL" id="KAL3685359.1"/>
    </source>
</evidence>
<dbReference type="EMBL" id="JBJQOH010000006">
    <property type="protein sequence ID" value="KAL3685359.1"/>
    <property type="molecule type" value="Genomic_DNA"/>
</dbReference>
<gene>
    <name evidence="2" type="ORF">R1sor_003381</name>
</gene>
<dbReference type="Pfam" id="PF00078">
    <property type="entry name" value="RVT_1"/>
    <property type="match status" value="1"/>
</dbReference>
<evidence type="ECO:0000259" key="1">
    <source>
        <dbReference type="Pfam" id="PF00078"/>
    </source>
</evidence>
<protein>
    <recommendedName>
        <fullName evidence="1">Reverse transcriptase domain-containing protein</fullName>
    </recommendedName>
</protein>
<sequence>MHGMGFSGRTIKLVKGLAEEGYAKVHVNEDFTRNIPIQRGVRQGCPLAPYHFILTTQALMDSIREGMNRGSITGIQIKPDLQLIHRLFADDIGFCLQMNKENFREVRETIAQFALASSILRTIPRYTMLSLGNEKKGTKELENVSRDFLWGWDQEGKAKKSLLAWDILGKSKEAGCLGWGSLEATADAYLVRNLQPIFHEDRDIWVEILSQIVIEHVQTSQKDREMQYWSPQEVLICIKTLKTPRLNMANRMIKAWLHNRKNLRWREGISMYPMNLKPRRWHALIETYLLWPKQEANEILKILKRANISSGEQIHDSHCTRVSLALHLQLHQMLASVNGTSKDSLQI</sequence>
<evidence type="ECO:0000313" key="3">
    <source>
        <dbReference type="Proteomes" id="UP001633002"/>
    </source>
</evidence>